<organism evidence="8 9">
    <name type="scientific">Nezara viridula</name>
    <name type="common">Southern green stink bug</name>
    <name type="synonym">Cimex viridulus</name>
    <dbReference type="NCBI Taxonomy" id="85310"/>
    <lineage>
        <taxon>Eukaryota</taxon>
        <taxon>Metazoa</taxon>
        <taxon>Ecdysozoa</taxon>
        <taxon>Arthropoda</taxon>
        <taxon>Hexapoda</taxon>
        <taxon>Insecta</taxon>
        <taxon>Pterygota</taxon>
        <taxon>Neoptera</taxon>
        <taxon>Paraneoptera</taxon>
        <taxon>Hemiptera</taxon>
        <taxon>Heteroptera</taxon>
        <taxon>Panheteroptera</taxon>
        <taxon>Pentatomomorpha</taxon>
        <taxon>Pentatomoidea</taxon>
        <taxon>Pentatomidae</taxon>
        <taxon>Pentatominae</taxon>
        <taxon>Nezara</taxon>
    </lineage>
</organism>
<feature type="compositionally biased region" description="Polar residues" evidence="5">
    <location>
        <begin position="17"/>
        <end position="26"/>
    </location>
</feature>
<dbReference type="PANTHER" id="PTHR22950">
    <property type="entry name" value="AMINO ACID TRANSPORTER"/>
    <property type="match status" value="1"/>
</dbReference>
<gene>
    <name evidence="8" type="ORF">NEZAVI_LOCUS995</name>
</gene>
<keyword evidence="4 6" id="KW-0472">Membrane</keyword>
<dbReference type="Pfam" id="PF01490">
    <property type="entry name" value="Aa_trans"/>
    <property type="match status" value="1"/>
</dbReference>
<dbReference type="EMBL" id="OV725077">
    <property type="protein sequence ID" value="CAH1389623.1"/>
    <property type="molecule type" value="Genomic_DNA"/>
</dbReference>
<dbReference type="AlphaFoldDB" id="A0A9P0GXD8"/>
<feature type="transmembrane region" description="Helical" evidence="6">
    <location>
        <begin position="177"/>
        <end position="192"/>
    </location>
</feature>
<evidence type="ECO:0000256" key="6">
    <source>
        <dbReference type="SAM" id="Phobius"/>
    </source>
</evidence>
<feature type="transmembrane region" description="Helical" evidence="6">
    <location>
        <begin position="74"/>
        <end position="96"/>
    </location>
</feature>
<evidence type="ECO:0000256" key="4">
    <source>
        <dbReference type="ARBA" id="ARBA00023136"/>
    </source>
</evidence>
<feature type="transmembrane region" description="Helical" evidence="6">
    <location>
        <begin position="359"/>
        <end position="380"/>
    </location>
</feature>
<proteinExistence type="predicted"/>
<dbReference type="GO" id="GO:0005774">
    <property type="term" value="C:vacuolar membrane"/>
    <property type="evidence" value="ECO:0007669"/>
    <property type="project" value="TreeGrafter"/>
</dbReference>
<evidence type="ECO:0000313" key="9">
    <source>
        <dbReference type="Proteomes" id="UP001152798"/>
    </source>
</evidence>
<keyword evidence="9" id="KW-1185">Reference proteome</keyword>
<feature type="transmembrane region" description="Helical" evidence="6">
    <location>
        <begin position="315"/>
        <end position="338"/>
    </location>
</feature>
<feature type="transmembrane region" description="Helical" evidence="6">
    <location>
        <begin position="138"/>
        <end position="157"/>
    </location>
</feature>
<feature type="transmembrane region" description="Helical" evidence="6">
    <location>
        <begin position="427"/>
        <end position="445"/>
    </location>
</feature>
<feature type="transmembrane region" description="Helical" evidence="6">
    <location>
        <begin position="271"/>
        <end position="295"/>
    </location>
</feature>
<dbReference type="InterPro" id="IPR013057">
    <property type="entry name" value="AA_transpt_TM"/>
</dbReference>
<accession>A0A9P0GXD8</accession>
<comment type="subcellular location">
    <subcellularLocation>
        <location evidence="1">Membrane</location>
        <topology evidence="1">Multi-pass membrane protein</topology>
    </subcellularLocation>
</comment>
<feature type="transmembrane region" description="Helical" evidence="6">
    <location>
        <begin position="241"/>
        <end position="259"/>
    </location>
</feature>
<evidence type="ECO:0000256" key="5">
    <source>
        <dbReference type="SAM" id="MobiDB-lite"/>
    </source>
</evidence>
<keyword evidence="3 6" id="KW-1133">Transmembrane helix</keyword>
<evidence type="ECO:0000256" key="2">
    <source>
        <dbReference type="ARBA" id="ARBA00022692"/>
    </source>
</evidence>
<dbReference type="Proteomes" id="UP001152798">
    <property type="component" value="Chromosome 1"/>
</dbReference>
<feature type="region of interest" description="Disordered" evidence="5">
    <location>
        <begin position="1"/>
        <end position="27"/>
    </location>
</feature>
<dbReference type="GO" id="GO:0015179">
    <property type="term" value="F:L-amino acid transmembrane transporter activity"/>
    <property type="evidence" value="ECO:0007669"/>
    <property type="project" value="TreeGrafter"/>
</dbReference>
<evidence type="ECO:0000256" key="3">
    <source>
        <dbReference type="ARBA" id="ARBA00022989"/>
    </source>
</evidence>
<feature type="transmembrane region" description="Helical" evidence="6">
    <location>
        <begin position="204"/>
        <end position="221"/>
    </location>
</feature>
<evidence type="ECO:0000313" key="8">
    <source>
        <dbReference type="EMBL" id="CAH1389623.1"/>
    </source>
</evidence>
<evidence type="ECO:0000256" key="1">
    <source>
        <dbReference type="ARBA" id="ARBA00004141"/>
    </source>
</evidence>
<dbReference type="PANTHER" id="PTHR22950:SF340">
    <property type="entry name" value="AMINO ACID TRANSPORTER TRANSMEMBRANE DOMAIN-CONTAINING PROTEIN-RELATED"/>
    <property type="match status" value="1"/>
</dbReference>
<dbReference type="OrthoDB" id="1684102at2759"/>
<evidence type="ECO:0000259" key="7">
    <source>
        <dbReference type="Pfam" id="PF01490"/>
    </source>
</evidence>
<keyword evidence="2 6" id="KW-0812">Transmembrane</keyword>
<feature type="transmembrane region" description="Helical" evidence="6">
    <location>
        <begin position="386"/>
        <end position="406"/>
    </location>
</feature>
<feature type="domain" description="Amino acid transporter transmembrane" evidence="7">
    <location>
        <begin position="42"/>
        <end position="445"/>
    </location>
</feature>
<sequence length="453" mass="50292">MEKGDIGLGEIKHKKNGSQASPNSVEQGDIPYDPHVHRQVEHPTTNTETLIHLLKGSLGTGILAMPEAFKNSGLVVGSIATVIIGAICTYCLHVLVRAQYELCKKLKVPVLTYPESMKLALQNGPHWLRPFANVSAPIVDVFMISYQLGICCVYIVFVATNIKNVADTYMTALDERIWMLILLLPLILINMIRNLKLLAPFSQAANVITFVGLGIVMYYVFDKLPPISEREYVGNPRNFALYFGTTLFALEAVGVIIALENNMQTPKSFGGYFGVLNRGMTGIVIMYVFVGFFGYIKYGNDCLGSVTLNLPAKEILAQSVNVIFAIAIFITYALQCYVPVEIIWNTYMKKRYENSKHRLLVEYIMRTGVVITTFLLAVAIPRLALFISLFGALCLSALGIAFPAIIEICVYWPDRLGPFYFTLWKDLLLILFGILGLVVGTGTSINDIIVSFQ</sequence>
<protein>
    <recommendedName>
        <fullName evidence="7">Amino acid transporter transmembrane domain-containing protein</fullName>
    </recommendedName>
</protein>
<name>A0A9P0GXD8_NEZVI</name>
<reference evidence="8" key="1">
    <citation type="submission" date="2022-01" db="EMBL/GenBank/DDBJ databases">
        <authorList>
            <person name="King R."/>
        </authorList>
    </citation>
    <scope>NUCLEOTIDE SEQUENCE</scope>
</reference>